<feature type="transmembrane region" description="Helical" evidence="1">
    <location>
        <begin position="6"/>
        <end position="24"/>
    </location>
</feature>
<dbReference type="EMBL" id="JABBMI010000057">
    <property type="protein sequence ID" value="NMK54128.1"/>
    <property type="molecule type" value="Genomic_DNA"/>
</dbReference>
<evidence type="ECO:0000313" key="4">
    <source>
        <dbReference type="EMBL" id="TBW77664.1"/>
    </source>
</evidence>
<dbReference type="EMBL" id="JABBLX010000008">
    <property type="protein sequence ID" value="NMK97315.1"/>
    <property type="molecule type" value="Genomic_DNA"/>
</dbReference>
<accession>A0A7X9WEQ2</accession>
<keyword evidence="1" id="KW-0472">Membrane</keyword>
<dbReference type="RefSeq" id="WP_002433221.1">
    <property type="nucleotide sequence ID" value="NZ_AP014956.1"/>
</dbReference>
<dbReference type="Proteomes" id="UP000291949">
    <property type="component" value="Unassembled WGS sequence"/>
</dbReference>
<dbReference type="Proteomes" id="UP000538955">
    <property type="component" value="Unassembled WGS sequence"/>
</dbReference>
<gene>
    <name evidence="4" type="ORF">EQ811_00920</name>
    <name evidence="3" type="ORF">HHM13_04260</name>
    <name evidence="2" type="ORF">HHM24_05085</name>
</gene>
<dbReference type="Proteomes" id="UP000550736">
    <property type="component" value="Unassembled WGS sequence"/>
</dbReference>
<evidence type="ECO:0000313" key="2">
    <source>
        <dbReference type="EMBL" id="NMK54128.1"/>
    </source>
</evidence>
<evidence type="ECO:0000313" key="7">
    <source>
        <dbReference type="Proteomes" id="UP000550736"/>
    </source>
</evidence>
<dbReference type="EMBL" id="SCHC01000001">
    <property type="protein sequence ID" value="TBW77664.1"/>
    <property type="molecule type" value="Genomic_DNA"/>
</dbReference>
<evidence type="ECO:0000313" key="6">
    <source>
        <dbReference type="Proteomes" id="UP000538955"/>
    </source>
</evidence>
<protein>
    <submittedName>
        <fullName evidence="3">Uncharacterized protein</fullName>
    </submittedName>
</protein>
<feature type="transmembrane region" description="Helical" evidence="1">
    <location>
        <begin position="36"/>
        <end position="52"/>
    </location>
</feature>
<proteinExistence type="predicted"/>
<comment type="caution">
    <text evidence="3">The sequence shown here is derived from an EMBL/GenBank/DDBJ whole genome shotgun (WGS) entry which is preliminary data.</text>
</comment>
<dbReference type="AlphaFoldDB" id="A0A7X9WEQ2"/>
<keyword evidence="1" id="KW-1133">Transmembrane helix</keyword>
<evidence type="ECO:0000313" key="5">
    <source>
        <dbReference type="Proteomes" id="UP000291949"/>
    </source>
</evidence>
<reference evidence="6 7" key="2">
    <citation type="submission" date="2020-04" db="EMBL/GenBank/DDBJ databases">
        <title>The Epidemiology and Molecular Characteristics of Linezolid-Resistant Staphylococcus capitis in Huashan Hospital, Shanghai.</title>
        <authorList>
            <person name="Ding L."/>
            <person name="Li P."/>
            <person name="Yang Y."/>
            <person name="Lin D."/>
            <person name="Xu X."/>
        </authorList>
    </citation>
    <scope>NUCLEOTIDE SEQUENCE [LARGE SCALE GENOMIC DNA]</scope>
    <source>
        <strain evidence="3 7">12-86</strain>
        <strain evidence="2 6">17-84</strain>
    </source>
</reference>
<evidence type="ECO:0000313" key="3">
    <source>
        <dbReference type="EMBL" id="NMK97315.1"/>
    </source>
</evidence>
<sequence>MIFSIILLIVILIILQLIIGHFWHDVGFNYSKSIQLMFLPLGIGLFIMQIAYYERHYPNWDVPFKVKLRLKYMYIITFFEYVAVYICLFRLS</sequence>
<feature type="transmembrane region" description="Helical" evidence="1">
    <location>
        <begin position="72"/>
        <end position="91"/>
    </location>
</feature>
<name>A0A7X9WEQ2_STACP</name>
<evidence type="ECO:0000256" key="1">
    <source>
        <dbReference type="SAM" id="Phobius"/>
    </source>
</evidence>
<keyword evidence="6" id="KW-1185">Reference proteome</keyword>
<reference evidence="4 5" key="1">
    <citation type="journal article" date="2019" name="Sci. Transl. Med.">
        <title>Quorum sensing between bacterial species on the skin protects against epidermal injury in atopic dermatitis.</title>
        <authorList>
            <person name="Williams M.R."/>
        </authorList>
    </citation>
    <scope>NUCLEOTIDE SEQUENCE [LARGE SCALE GENOMIC DNA]</scope>
    <source>
        <strain evidence="4 5">H8</strain>
    </source>
</reference>
<organism evidence="3 7">
    <name type="scientific">Staphylococcus capitis</name>
    <dbReference type="NCBI Taxonomy" id="29388"/>
    <lineage>
        <taxon>Bacteria</taxon>
        <taxon>Bacillati</taxon>
        <taxon>Bacillota</taxon>
        <taxon>Bacilli</taxon>
        <taxon>Bacillales</taxon>
        <taxon>Staphylococcaceae</taxon>
        <taxon>Staphylococcus</taxon>
    </lineage>
</organism>
<keyword evidence="1" id="KW-0812">Transmembrane</keyword>